<reference evidence="1 2" key="1">
    <citation type="submission" date="2016-08" db="EMBL/GenBank/DDBJ databases">
        <title>Identification and validation of antigenic proteins from Pajaroellobacter abortibovis using de-novo genome sequence assembly and reverse vaccinology.</title>
        <authorList>
            <person name="Welly B.T."/>
            <person name="Miller M.R."/>
            <person name="Stott J.L."/>
            <person name="Blanchard M.T."/>
            <person name="Islas-Trejo A.D."/>
            <person name="O'Rourke S.M."/>
            <person name="Young A.E."/>
            <person name="Medrano J.F."/>
            <person name="Van Eenennaam A.L."/>
        </authorList>
    </citation>
    <scope>NUCLEOTIDE SEQUENCE [LARGE SCALE GENOMIC DNA]</scope>
    <source>
        <strain evidence="1 2">BTF92-0548A/99-0131</strain>
    </source>
</reference>
<organism evidence="1 2">
    <name type="scientific">Pajaroellobacter abortibovis</name>
    <dbReference type="NCBI Taxonomy" id="1882918"/>
    <lineage>
        <taxon>Bacteria</taxon>
        <taxon>Pseudomonadati</taxon>
        <taxon>Myxococcota</taxon>
        <taxon>Polyangia</taxon>
        <taxon>Polyangiales</taxon>
        <taxon>Polyangiaceae</taxon>
    </lineage>
</organism>
<proteinExistence type="predicted"/>
<dbReference type="STRING" id="1882918.BCY86_03440"/>
<keyword evidence="2" id="KW-1185">Reference proteome</keyword>
<sequence>MIQQKPNTTRLYIDDTFQGTFYLKKDYLDAHHRDGPSACIRVFQKGREIRNACDLMERKPQETWLFEPLS</sequence>
<dbReference type="KEGG" id="pabo:BCY86_03440"/>
<name>A0A1L6MWJ8_9BACT</name>
<accession>A0A1L6MWJ8</accession>
<evidence type="ECO:0000313" key="1">
    <source>
        <dbReference type="EMBL" id="APR99834.1"/>
    </source>
</evidence>
<dbReference type="AlphaFoldDB" id="A0A1L6MWJ8"/>
<evidence type="ECO:0000313" key="2">
    <source>
        <dbReference type="Proteomes" id="UP000185544"/>
    </source>
</evidence>
<protein>
    <submittedName>
        <fullName evidence="1">Uncharacterized protein</fullName>
    </submittedName>
</protein>
<gene>
    <name evidence="1" type="ORF">BCY86_03440</name>
</gene>
<dbReference type="Proteomes" id="UP000185544">
    <property type="component" value="Chromosome"/>
</dbReference>
<dbReference type="EMBL" id="CP016908">
    <property type="protein sequence ID" value="APR99834.1"/>
    <property type="molecule type" value="Genomic_DNA"/>
</dbReference>
<dbReference type="RefSeq" id="WP_075276484.1">
    <property type="nucleotide sequence ID" value="NZ_CP016908.1"/>
</dbReference>